<protein>
    <submittedName>
        <fullName evidence="2">Uncharacterized protein</fullName>
    </submittedName>
</protein>
<feature type="compositionally biased region" description="Basic residues" evidence="1">
    <location>
        <begin position="66"/>
        <end position="76"/>
    </location>
</feature>
<organism evidence="2 3">
    <name type="scientific">Heterotrigona itama</name>
    <dbReference type="NCBI Taxonomy" id="395501"/>
    <lineage>
        <taxon>Eukaryota</taxon>
        <taxon>Metazoa</taxon>
        <taxon>Ecdysozoa</taxon>
        <taxon>Arthropoda</taxon>
        <taxon>Hexapoda</taxon>
        <taxon>Insecta</taxon>
        <taxon>Pterygota</taxon>
        <taxon>Neoptera</taxon>
        <taxon>Endopterygota</taxon>
        <taxon>Hymenoptera</taxon>
        <taxon>Apocrita</taxon>
        <taxon>Aculeata</taxon>
        <taxon>Apoidea</taxon>
        <taxon>Anthophila</taxon>
        <taxon>Apidae</taxon>
        <taxon>Heterotrigona</taxon>
    </lineage>
</organism>
<proteinExistence type="predicted"/>
<name>A0A6V7HCD9_9HYME</name>
<dbReference type="AlphaFoldDB" id="A0A6V7HCD9"/>
<feature type="non-terminal residue" evidence="2">
    <location>
        <position position="134"/>
    </location>
</feature>
<sequence>MALFLRLELEVDPLALPFGVVWRGAAAGGADCSPVAATATAADVRPPEVARPVRRNGPELAANRRANLRASRRARRAPAAPAPTLTLRNHSRELIRITVACAAAAVAVARLETKHALLSSSFSISIAFDAVHTI</sequence>
<reference evidence="2" key="1">
    <citation type="submission" date="2020-07" db="EMBL/GenBank/DDBJ databases">
        <authorList>
            <person name="Nazaruddin N."/>
        </authorList>
    </citation>
    <scope>NUCLEOTIDE SEQUENCE</scope>
</reference>
<evidence type="ECO:0000256" key="1">
    <source>
        <dbReference type="SAM" id="MobiDB-lite"/>
    </source>
</evidence>
<evidence type="ECO:0000313" key="3">
    <source>
        <dbReference type="Proteomes" id="UP000752696"/>
    </source>
</evidence>
<accession>A0A6V7HCD9</accession>
<evidence type="ECO:0000313" key="2">
    <source>
        <dbReference type="EMBL" id="CAD1477561.1"/>
    </source>
</evidence>
<gene>
    <name evidence="2" type="ORF">MHI_LOCUS735921</name>
</gene>
<feature type="region of interest" description="Disordered" evidence="1">
    <location>
        <begin position="54"/>
        <end position="81"/>
    </location>
</feature>
<keyword evidence="3" id="KW-1185">Reference proteome</keyword>
<dbReference type="Proteomes" id="UP000752696">
    <property type="component" value="Unassembled WGS sequence"/>
</dbReference>
<dbReference type="EMBL" id="CAJDYZ010010086">
    <property type="protein sequence ID" value="CAD1477561.1"/>
    <property type="molecule type" value="Genomic_DNA"/>
</dbReference>
<comment type="caution">
    <text evidence="2">The sequence shown here is derived from an EMBL/GenBank/DDBJ whole genome shotgun (WGS) entry which is preliminary data.</text>
</comment>